<feature type="transmembrane region" description="Helical" evidence="1">
    <location>
        <begin position="104"/>
        <end position="121"/>
    </location>
</feature>
<evidence type="ECO:0000313" key="2">
    <source>
        <dbReference type="EMBL" id="KAK0735125.1"/>
    </source>
</evidence>
<dbReference type="RefSeq" id="XP_060304002.1">
    <property type="nucleotide sequence ID" value="XM_060441100.1"/>
</dbReference>
<accession>A0AA40ECN2</accession>
<evidence type="ECO:0000313" key="3">
    <source>
        <dbReference type="Proteomes" id="UP001172101"/>
    </source>
</evidence>
<keyword evidence="1" id="KW-0472">Membrane</keyword>
<comment type="caution">
    <text evidence="2">The sequence shown here is derived from an EMBL/GenBank/DDBJ whole genome shotgun (WGS) entry which is preliminary data.</text>
</comment>
<keyword evidence="3" id="KW-1185">Reference proteome</keyword>
<dbReference type="AlphaFoldDB" id="A0AA40ECN2"/>
<evidence type="ECO:0000256" key="1">
    <source>
        <dbReference type="SAM" id="Phobius"/>
    </source>
</evidence>
<protein>
    <submittedName>
        <fullName evidence="2">Uncharacterized protein</fullName>
    </submittedName>
</protein>
<organism evidence="2 3">
    <name type="scientific">Lasiosphaeria miniovina</name>
    <dbReference type="NCBI Taxonomy" id="1954250"/>
    <lineage>
        <taxon>Eukaryota</taxon>
        <taxon>Fungi</taxon>
        <taxon>Dikarya</taxon>
        <taxon>Ascomycota</taxon>
        <taxon>Pezizomycotina</taxon>
        <taxon>Sordariomycetes</taxon>
        <taxon>Sordariomycetidae</taxon>
        <taxon>Sordariales</taxon>
        <taxon>Lasiosphaeriaceae</taxon>
        <taxon>Lasiosphaeria</taxon>
    </lineage>
</organism>
<keyword evidence="1" id="KW-0812">Transmembrane</keyword>
<reference evidence="2" key="1">
    <citation type="submission" date="2023-06" db="EMBL/GenBank/DDBJ databases">
        <title>Genome-scale phylogeny and comparative genomics of the fungal order Sordariales.</title>
        <authorList>
            <consortium name="Lawrence Berkeley National Laboratory"/>
            <person name="Hensen N."/>
            <person name="Bonometti L."/>
            <person name="Westerberg I."/>
            <person name="Brannstrom I.O."/>
            <person name="Guillou S."/>
            <person name="Cros-Aarteil S."/>
            <person name="Calhoun S."/>
            <person name="Haridas S."/>
            <person name="Kuo A."/>
            <person name="Mondo S."/>
            <person name="Pangilinan J."/>
            <person name="Riley R."/>
            <person name="LaButti K."/>
            <person name="Andreopoulos B."/>
            <person name="Lipzen A."/>
            <person name="Chen C."/>
            <person name="Yanf M."/>
            <person name="Daum C."/>
            <person name="Ng V."/>
            <person name="Clum A."/>
            <person name="Steindorff A."/>
            <person name="Ohm R."/>
            <person name="Martin F."/>
            <person name="Silar P."/>
            <person name="Natvig D."/>
            <person name="Lalanne C."/>
            <person name="Gautier V."/>
            <person name="Ament-velasquez S.L."/>
            <person name="Kruys A."/>
            <person name="Hutchinson M.I."/>
            <person name="Powell A.J."/>
            <person name="Barry K."/>
            <person name="Miller A.N."/>
            <person name="Grigoriev I.V."/>
            <person name="Debuchy R."/>
            <person name="Gladieux P."/>
            <person name="Thoren M.H."/>
            <person name="Johannesson H."/>
        </authorList>
    </citation>
    <scope>NUCLEOTIDE SEQUENCE</scope>
    <source>
        <strain evidence="2">SMH2392-1A</strain>
    </source>
</reference>
<dbReference type="EMBL" id="JAUIRO010000001">
    <property type="protein sequence ID" value="KAK0735125.1"/>
    <property type="molecule type" value="Genomic_DNA"/>
</dbReference>
<dbReference type="Proteomes" id="UP001172101">
    <property type="component" value="Unassembled WGS sequence"/>
</dbReference>
<keyword evidence="1" id="KW-1133">Transmembrane helix</keyword>
<name>A0AA40ECN2_9PEZI</name>
<feature type="transmembrane region" description="Helical" evidence="1">
    <location>
        <begin position="78"/>
        <end position="98"/>
    </location>
</feature>
<proteinExistence type="predicted"/>
<dbReference type="GeneID" id="85324370"/>
<sequence length="137" mass="14993">MLLKNGAWTKHIAPRRLEERKFFSAVDLDGAQRSGDRSCGVTEHVLQRVGTRNGCATPGQRRRADGSGLSGRVALGDLSSLILFMPFGLLVAWCSHAARLDPGLGILYFIPAAIVCSQWSARQVRPRRYGQSQVGLM</sequence>
<gene>
    <name evidence="2" type="ORF">B0T26DRAFT_690864</name>
</gene>